<name>A0A9P9WLK1_9PEZI</name>
<organism evidence="2 3">
    <name type="scientific">Neoarthrinium moseri</name>
    <dbReference type="NCBI Taxonomy" id="1658444"/>
    <lineage>
        <taxon>Eukaryota</taxon>
        <taxon>Fungi</taxon>
        <taxon>Dikarya</taxon>
        <taxon>Ascomycota</taxon>
        <taxon>Pezizomycotina</taxon>
        <taxon>Sordariomycetes</taxon>
        <taxon>Xylariomycetidae</taxon>
        <taxon>Amphisphaeriales</taxon>
        <taxon>Apiosporaceae</taxon>
        <taxon>Neoarthrinium</taxon>
    </lineage>
</organism>
<protein>
    <recommendedName>
        <fullName evidence="1">Heterokaryon incompatibility domain-containing protein</fullName>
    </recommendedName>
</protein>
<sequence>MRLLNAHTFEIQSGYLDDSLPDTESRIWHPSTNELPNRLPQYAILSHRWFGEEITFTEFEYHAKTQFCDVAPKNPVPRYAQYGDKVDLQGNASSMHKIAGACRQVRRDGKVGESSSPRHIWIDTVCINKADTTELSTAINSMFR</sequence>
<comment type="caution">
    <text evidence="2">The sequence shown here is derived from an EMBL/GenBank/DDBJ whole genome shotgun (WGS) entry which is preliminary data.</text>
</comment>
<gene>
    <name evidence="2" type="ORF">JX265_006980</name>
</gene>
<dbReference type="Proteomes" id="UP000829685">
    <property type="component" value="Unassembled WGS sequence"/>
</dbReference>
<reference evidence="2" key="1">
    <citation type="submission" date="2021-03" db="EMBL/GenBank/DDBJ databases">
        <title>Revisited historic fungal species revealed as producer of novel bioactive compounds through whole genome sequencing and comparative genomics.</title>
        <authorList>
            <person name="Vignolle G.A."/>
            <person name="Hochenegger N."/>
            <person name="Mach R.L."/>
            <person name="Mach-Aigner A.R."/>
            <person name="Javad Rahimi M."/>
            <person name="Salim K.A."/>
            <person name="Chan C.M."/>
            <person name="Lim L.B.L."/>
            <person name="Cai F."/>
            <person name="Druzhinina I.S."/>
            <person name="U'Ren J.M."/>
            <person name="Derntl C."/>
        </authorList>
    </citation>
    <scope>NUCLEOTIDE SEQUENCE</scope>
    <source>
        <strain evidence="2">TUCIM 5799</strain>
    </source>
</reference>
<feature type="domain" description="Heterokaryon incompatibility" evidence="1">
    <location>
        <begin position="42"/>
        <end position="142"/>
    </location>
</feature>
<proteinExistence type="predicted"/>
<dbReference type="Pfam" id="PF06985">
    <property type="entry name" value="HET"/>
    <property type="match status" value="1"/>
</dbReference>
<keyword evidence="3" id="KW-1185">Reference proteome</keyword>
<accession>A0A9P9WLK1</accession>
<dbReference type="InterPro" id="IPR010730">
    <property type="entry name" value="HET"/>
</dbReference>
<dbReference type="AlphaFoldDB" id="A0A9P9WLK1"/>
<dbReference type="PANTHER" id="PTHR10622:SF10">
    <property type="entry name" value="HET DOMAIN-CONTAINING PROTEIN"/>
    <property type="match status" value="1"/>
</dbReference>
<dbReference type="PANTHER" id="PTHR10622">
    <property type="entry name" value="HET DOMAIN-CONTAINING PROTEIN"/>
    <property type="match status" value="1"/>
</dbReference>
<evidence type="ECO:0000313" key="3">
    <source>
        <dbReference type="Proteomes" id="UP000829685"/>
    </source>
</evidence>
<dbReference type="EMBL" id="JAFIMR010000016">
    <property type="protein sequence ID" value="KAI1869001.1"/>
    <property type="molecule type" value="Genomic_DNA"/>
</dbReference>
<evidence type="ECO:0000313" key="2">
    <source>
        <dbReference type="EMBL" id="KAI1869001.1"/>
    </source>
</evidence>
<evidence type="ECO:0000259" key="1">
    <source>
        <dbReference type="Pfam" id="PF06985"/>
    </source>
</evidence>